<dbReference type="Gene3D" id="1.10.750.20">
    <property type="entry name" value="SOCS box"/>
    <property type="match status" value="1"/>
</dbReference>
<evidence type="ECO:0000259" key="2">
    <source>
        <dbReference type="PROSITE" id="PS50225"/>
    </source>
</evidence>
<dbReference type="InterPro" id="IPR001496">
    <property type="entry name" value="SOCS_box"/>
</dbReference>
<dbReference type="Proteomes" id="UP000646548">
    <property type="component" value="Unassembled WGS sequence"/>
</dbReference>
<dbReference type="EMBL" id="WKFB01001140">
    <property type="protein sequence ID" value="KAF6715217.1"/>
    <property type="molecule type" value="Genomic_DNA"/>
</dbReference>
<organism evidence="3 4">
    <name type="scientific">Oryzias melastigma</name>
    <name type="common">Marine medaka</name>
    <dbReference type="NCBI Taxonomy" id="30732"/>
    <lineage>
        <taxon>Eukaryota</taxon>
        <taxon>Metazoa</taxon>
        <taxon>Chordata</taxon>
        <taxon>Craniata</taxon>
        <taxon>Vertebrata</taxon>
        <taxon>Euteleostomi</taxon>
        <taxon>Actinopterygii</taxon>
        <taxon>Neopterygii</taxon>
        <taxon>Teleostei</taxon>
        <taxon>Neoteleostei</taxon>
        <taxon>Acanthomorphata</taxon>
        <taxon>Ovalentaria</taxon>
        <taxon>Atherinomorphae</taxon>
        <taxon>Beloniformes</taxon>
        <taxon>Adrianichthyidae</taxon>
        <taxon>Oryziinae</taxon>
        <taxon>Oryzias</taxon>
    </lineage>
</organism>
<accession>A0A834F1V6</accession>
<comment type="caution">
    <text evidence="3">The sequence shown here is derived from an EMBL/GenBank/DDBJ whole genome shotgun (WGS) entry which is preliminary data.</text>
</comment>
<gene>
    <name evidence="3" type="ORF">FQA47_018889</name>
</gene>
<dbReference type="UniPathway" id="UPA00143"/>
<comment type="pathway">
    <text evidence="1">Protein modification; protein ubiquitination.</text>
</comment>
<dbReference type="Pfam" id="PF07525">
    <property type="entry name" value="SOCS_box"/>
    <property type="match status" value="1"/>
</dbReference>
<evidence type="ECO:0000313" key="4">
    <source>
        <dbReference type="Proteomes" id="UP000646548"/>
    </source>
</evidence>
<name>A0A834F1V6_ORYME</name>
<feature type="domain" description="SOCS box" evidence="2">
    <location>
        <begin position="90"/>
        <end position="132"/>
    </location>
</feature>
<dbReference type="GO" id="GO:0035556">
    <property type="term" value="P:intracellular signal transduction"/>
    <property type="evidence" value="ECO:0007669"/>
    <property type="project" value="InterPro"/>
</dbReference>
<reference evidence="3" key="1">
    <citation type="journal article" name="BMC Genomics">
        <title>Long-read sequencing and de novo genome assembly of marine medaka (Oryzias melastigma).</title>
        <authorList>
            <person name="Liang P."/>
            <person name="Saqib H.S.A."/>
            <person name="Ni X."/>
            <person name="Shen Y."/>
        </authorList>
    </citation>
    <scope>NUCLEOTIDE SEQUENCE</scope>
    <source>
        <strain evidence="3">Bigg-433</strain>
    </source>
</reference>
<dbReference type="SMART" id="SM00969">
    <property type="entry name" value="SOCS_box"/>
    <property type="match status" value="1"/>
</dbReference>
<dbReference type="GO" id="GO:0016567">
    <property type="term" value="P:protein ubiquitination"/>
    <property type="evidence" value="ECO:0007669"/>
    <property type="project" value="UniProtKB-UniPathway"/>
</dbReference>
<dbReference type="InterPro" id="IPR036036">
    <property type="entry name" value="SOCS_box-like_dom_sf"/>
</dbReference>
<dbReference type="SUPFAM" id="SSF158235">
    <property type="entry name" value="SOCS box-like"/>
    <property type="match status" value="1"/>
</dbReference>
<proteinExistence type="predicted"/>
<evidence type="ECO:0000256" key="1">
    <source>
        <dbReference type="ARBA" id="ARBA00004906"/>
    </source>
</evidence>
<sequence>MQEQSSMLSAALSCTGSASLWLPVLLSSGLEPSVLLQPCLFEEADSEALNHLLEFMNWTTLPPPLRLILDQRRAASSWEPRPHFDSLPLLSHICRLRIREILGPDLLMRSSTVQQLPVPSLLHDFLQFRDIPETLPS</sequence>
<protein>
    <submittedName>
        <fullName evidence="3">Ankyrin repeat and SOCS box protein 3</fullName>
    </submittedName>
</protein>
<evidence type="ECO:0000313" key="3">
    <source>
        <dbReference type="EMBL" id="KAF6715217.1"/>
    </source>
</evidence>
<dbReference type="PROSITE" id="PS50225">
    <property type="entry name" value="SOCS"/>
    <property type="match status" value="1"/>
</dbReference>
<dbReference type="AlphaFoldDB" id="A0A834F1V6"/>